<protein>
    <submittedName>
        <fullName evidence="1">Histidine phosphatase family protein</fullName>
    </submittedName>
</protein>
<dbReference type="SUPFAM" id="SSF53254">
    <property type="entry name" value="Phosphoglycerate mutase-like"/>
    <property type="match status" value="1"/>
</dbReference>
<dbReference type="Gene3D" id="3.40.50.1240">
    <property type="entry name" value="Phosphoglycerate mutase-like"/>
    <property type="match status" value="1"/>
</dbReference>
<dbReference type="PANTHER" id="PTHR47623">
    <property type="entry name" value="OS09G0287300 PROTEIN"/>
    <property type="match status" value="1"/>
</dbReference>
<evidence type="ECO:0000313" key="1">
    <source>
        <dbReference type="EMBL" id="EGV42025.2"/>
    </source>
</evidence>
<reference evidence="1 2" key="1">
    <citation type="journal article" date="2008" name="Int. J. Syst. Evol. Microbiol.">
        <title>Bizionia argentinensis sp. nov., isolated from surface marine water in Antarctica.</title>
        <authorList>
            <person name="Bercovich A."/>
            <person name="Vazquez S.C."/>
            <person name="Yankilevich P."/>
            <person name="Coria S.H."/>
            <person name="Foti M."/>
            <person name="Hernandez E."/>
            <person name="Vidal A."/>
            <person name="Ruberto L."/>
            <person name="Melo C."/>
            <person name="Marenssi S."/>
            <person name="Criscuolo M."/>
            <person name="Memoli M."/>
            <person name="Arguelles M."/>
            <person name="Mac Cormack W.P."/>
        </authorList>
    </citation>
    <scope>NUCLEOTIDE SEQUENCE [LARGE SCALE GENOMIC DNA]</scope>
    <source>
        <strain evidence="1 2">JUB59</strain>
    </source>
</reference>
<dbReference type="RefSeq" id="WP_040288951.1">
    <property type="nucleotide sequence ID" value="NZ_AFXZ01000070.1"/>
</dbReference>
<evidence type="ECO:0000313" key="2">
    <source>
        <dbReference type="Proteomes" id="UP000003730"/>
    </source>
</evidence>
<gene>
    <name evidence="1" type="ORF">BZARG_2646</name>
</gene>
<sequence length="161" mass="18453">MKKITLIRHAKSSWELNLPDHQRPLNLRGMNDADLVSKHVKSETFIPELLLSSNAERAKTTAEIFIENLNIPRDICQFTHELYDFSGKYLTFHIKNCPNQINHLMVFGHNDAITNFVNTYGSKSIENVPTCGVVTITFNTTSWKEIRSGQTIQYTFPKALK</sequence>
<dbReference type="EMBL" id="AFXZ01000070">
    <property type="protein sequence ID" value="EGV42025.2"/>
    <property type="molecule type" value="Genomic_DNA"/>
</dbReference>
<dbReference type="Proteomes" id="UP000003730">
    <property type="component" value="Unassembled WGS sequence"/>
</dbReference>
<dbReference type="STRING" id="1046627.BZARG_2646"/>
<dbReference type="InterPro" id="IPR029033">
    <property type="entry name" value="His_PPase_superfam"/>
</dbReference>
<accession>G2EHN3</accession>
<dbReference type="eggNOG" id="COG2062">
    <property type="taxonomic scope" value="Bacteria"/>
</dbReference>
<dbReference type="PANTHER" id="PTHR47623:SF1">
    <property type="entry name" value="OS09G0287300 PROTEIN"/>
    <property type="match status" value="1"/>
</dbReference>
<proteinExistence type="predicted"/>
<dbReference type="AlphaFoldDB" id="G2EHN3"/>
<organism evidence="1 2">
    <name type="scientific">Bizionia argentinensis JUB59</name>
    <dbReference type="NCBI Taxonomy" id="1046627"/>
    <lineage>
        <taxon>Bacteria</taxon>
        <taxon>Pseudomonadati</taxon>
        <taxon>Bacteroidota</taxon>
        <taxon>Flavobacteriia</taxon>
        <taxon>Flavobacteriales</taxon>
        <taxon>Flavobacteriaceae</taxon>
        <taxon>Bizionia</taxon>
    </lineage>
</organism>
<dbReference type="OrthoDB" id="9810154at2"/>
<name>G2EHN3_9FLAO</name>
<keyword evidence="2" id="KW-1185">Reference proteome</keyword>
<dbReference type="CDD" id="cd07040">
    <property type="entry name" value="HP"/>
    <property type="match status" value="1"/>
</dbReference>
<dbReference type="InterPro" id="IPR013078">
    <property type="entry name" value="His_Pase_superF_clade-1"/>
</dbReference>
<dbReference type="Pfam" id="PF00300">
    <property type="entry name" value="His_Phos_1"/>
    <property type="match status" value="1"/>
</dbReference>
<comment type="caution">
    <text evidence="1">The sequence shown here is derived from an EMBL/GenBank/DDBJ whole genome shotgun (WGS) entry which is preliminary data.</text>
</comment>